<feature type="transmembrane region" description="Helical" evidence="1">
    <location>
        <begin position="12"/>
        <end position="31"/>
    </location>
</feature>
<evidence type="ECO:0000313" key="2">
    <source>
        <dbReference type="EMBL" id="MBW30081.1"/>
    </source>
</evidence>
<organism evidence="2">
    <name type="scientific">Anopheles braziliensis</name>
    <dbReference type="NCBI Taxonomy" id="58242"/>
    <lineage>
        <taxon>Eukaryota</taxon>
        <taxon>Metazoa</taxon>
        <taxon>Ecdysozoa</taxon>
        <taxon>Arthropoda</taxon>
        <taxon>Hexapoda</taxon>
        <taxon>Insecta</taxon>
        <taxon>Pterygota</taxon>
        <taxon>Neoptera</taxon>
        <taxon>Endopterygota</taxon>
        <taxon>Diptera</taxon>
        <taxon>Nematocera</taxon>
        <taxon>Culicoidea</taxon>
        <taxon>Culicidae</taxon>
        <taxon>Anophelinae</taxon>
        <taxon>Anopheles</taxon>
    </lineage>
</organism>
<dbReference type="EMBL" id="GGFM01009330">
    <property type="protein sequence ID" value="MBW30081.1"/>
    <property type="molecule type" value="Transcribed_RNA"/>
</dbReference>
<name>A0A2M3ZNH1_9DIPT</name>
<keyword evidence="1" id="KW-0472">Membrane</keyword>
<keyword evidence="1" id="KW-1133">Transmembrane helix</keyword>
<proteinExistence type="predicted"/>
<evidence type="ECO:0000256" key="1">
    <source>
        <dbReference type="SAM" id="Phobius"/>
    </source>
</evidence>
<accession>A0A2M3ZNH1</accession>
<reference evidence="2" key="1">
    <citation type="submission" date="2018-01" db="EMBL/GenBank/DDBJ databases">
        <title>An insight into the sialome of Amazonian anophelines.</title>
        <authorList>
            <person name="Ribeiro J.M."/>
            <person name="Scarpassa V."/>
            <person name="Calvo E."/>
        </authorList>
    </citation>
    <scope>NUCLEOTIDE SEQUENCE</scope>
    <source>
        <tissue evidence="2">Salivary glands</tissue>
    </source>
</reference>
<sequence>MLRRCGRLPFAAIVVVVVVVRLLLFGTVVILEGAPIGTIGQLDTAALSTPLDLRNGLRKVDVYAPIVDQHVVHLEVGRFAGLFILELDERVLQRIARHLIADHLTADDLAEAAEYDLQIIVRRYRVELAHEQHVLGWRNVRIGDIADDLQNGGPRFRLPLGNHFRNLLLGLAVQIVNLFVGRNPATLQPFGGW</sequence>
<protein>
    <submittedName>
        <fullName evidence="2">Putative secreted peptide</fullName>
    </submittedName>
</protein>
<keyword evidence="1" id="KW-0812">Transmembrane</keyword>
<dbReference type="AlphaFoldDB" id="A0A2M3ZNH1"/>